<keyword evidence="4" id="KW-1185">Reference proteome</keyword>
<reference evidence="3 4" key="1">
    <citation type="journal article" date="2016" name="Environ. Microbiol.">
        <title>New Methyloceanibacter diversity from North Sea sediments includes methanotroph containing solely the soluble methane monooxygenase.</title>
        <authorList>
            <person name="Vekeman B."/>
            <person name="Kerckhof F.M."/>
            <person name="Cremers G."/>
            <person name="de Vos P."/>
            <person name="Vandamme P."/>
            <person name="Boon N."/>
            <person name="Op den Camp H.J."/>
            <person name="Heylen K."/>
        </authorList>
    </citation>
    <scope>NUCLEOTIDE SEQUENCE [LARGE SCALE GENOMIC DNA]</scope>
    <source>
        <strain evidence="3 4">R-67176</strain>
    </source>
</reference>
<dbReference type="GO" id="GO:0003676">
    <property type="term" value="F:nucleic acid binding"/>
    <property type="evidence" value="ECO:0007669"/>
    <property type="project" value="InterPro"/>
</dbReference>
<dbReference type="STRING" id="1774970.AUC70_02155"/>
<protein>
    <recommendedName>
        <fullName evidence="2">UPF0102 protein AUC70_02155</fullName>
    </recommendedName>
</protein>
<evidence type="ECO:0000313" key="4">
    <source>
        <dbReference type="Proteomes" id="UP000094172"/>
    </source>
</evidence>
<dbReference type="InterPro" id="IPR011335">
    <property type="entry name" value="Restrct_endonuc-II-like"/>
</dbReference>
<accession>A0A1E3VQB3</accession>
<dbReference type="PANTHER" id="PTHR34039">
    <property type="entry name" value="UPF0102 PROTEIN YRAN"/>
    <property type="match status" value="1"/>
</dbReference>
<dbReference type="InterPro" id="IPR011856">
    <property type="entry name" value="tRNA_endonuc-like_dom_sf"/>
</dbReference>
<dbReference type="InterPro" id="IPR003509">
    <property type="entry name" value="UPF0102_YraN-like"/>
</dbReference>
<dbReference type="Pfam" id="PF02021">
    <property type="entry name" value="UPF0102"/>
    <property type="match status" value="1"/>
</dbReference>
<evidence type="ECO:0000256" key="2">
    <source>
        <dbReference type="HAMAP-Rule" id="MF_00048"/>
    </source>
</evidence>
<dbReference type="NCBIfam" id="NF009151">
    <property type="entry name" value="PRK12497.1-5"/>
    <property type="match status" value="1"/>
</dbReference>
<dbReference type="AlphaFoldDB" id="A0A1E3VQB3"/>
<dbReference type="PANTHER" id="PTHR34039:SF1">
    <property type="entry name" value="UPF0102 PROTEIN YRAN"/>
    <property type="match status" value="1"/>
</dbReference>
<gene>
    <name evidence="3" type="ORF">AUC70_02155</name>
</gene>
<name>A0A1E3VQB3_9HYPH</name>
<dbReference type="SUPFAM" id="SSF52980">
    <property type="entry name" value="Restriction endonuclease-like"/>
    <property type="match status" value="1"/>
</dbReference>
<dbReference type="EMBL" id="LPWE01000010">
    <property type="protein sequence ID" value="ODR95710.1"/>
    <property type="molecule type" value="Genomic_DNA"/>
</dbReference>
<dbReference type="HAMAP" id="MF_00048">
    <property type="entry name" value="UPF0102"/>
    <property type="match status" value="1"/>
</dbReference>
<organism evidence="3 4">
    <name type="scientific">Methyloceanibacter stevinii</name>
    <dbReference type="NCBI Taxonomy" id="1774970"/>
    <lineage>
        <taxon>Bacteria</taxon>
        <taxon>Pseudomonadati</taxon>
        <taxon>Pseudomonadota</taxon>
        <taxon>Alphaproteobacteria</taxon>
        <taxon>Hyphomicrobiales</taxon>
        <taxon>Hyphomicrobiaceae</taxon>
        <taxon>Methyloceanibacter</taxon>
    </lineage>
</organism>
<evidence type="ECO:0000256" key="1">
    <source>
        <dbReference type="ARBA" id="ARBA00006738"/>
    </source>
</evidence>
<proteinExistence type="inferred from homology"/>
<comment type="caution">
    <text evidence="3">The sequence shown here is derived from an EMBL/GenBank/DDBJ whole genome shotgun (WGS) entry which is preliminary data.</text>
</comment>
<dbReference type="Proteomes" id="UP000094172">
    <property type="component" value="Unassembled WGS sequence"/>
</dbReference>
<evidence type="ECO:0000313" key="3">
    <source>
        <dbReference type="EMBL" id="ODR95710.1"/>
    </source>
</evidence>
<comment type="similarity">
    <text evidence="1 2">Belongs to the UPF0102 family.</text>
</comment>
<dbReference type="RefSeq" id="WP_069443905.1">
    <property type="nucleotide sequence ID" value="NZ_LPWE01000010.1"/>
</dbReference>
<dbReference type="Gene3D" id="3.40.1350.10">
    <property type="match status" value="1"/>
</dbReference>
<sequence>MSRARARAYRDGVMAETLTAWLFRLKGYRIVAKRYRSPVGEIDLVATKGERLAFVEVKHRKTHDEAAFAVTARQKQRIVRAAQYWIASHPDFVGHAIAFDVVLCAPWTLPQHVENAFPV</sequence>